<dbReference type="PROSITE" id="PS51257">
    <property type="entry name" value="PROKAR_LIPOPROTEIN"/>
    <property type="match status" value="1"/>
</dbReference>
<dbReference type="InterPro" id="IPR036866">
    <property type="entry name" value="RibonucZ/Hydroxyglut_hydro"/>
</dbReference>
<accession>A0ABP8JM57</accession>
<evidence type="ECO:0000313" key="2">
    <source>
        <dbReference type="EMBL" id="GAA4392958.1"/>
    </source>
</evidence>
<dbReference type="PANTHER" id="PTHR46018:SF4">
    <property type="entry name" value="METALLO-HYDROLASE YHFI-RELATED"/>
    <property type="match status" value="1"/>
</dbReference>
<proteinExistence type="predicted"/>
<dbReference type="CDD" id="cd07716">
    <property type="entry name" value="RNaseZ_short-form-like_MBL-fold"/>
    <property type="match status" value="1"/>
</dbReference>
<dbReference type="Pfam" id="PF12706">
    <property type="entry name" value="Lactamase_B_2"/>
    <property type="match status" value="1"/>
</dbReference>
<sequence length="288" mass="30083">MRLTAIGTSGSFPGPTSAASCYLLEAEAGGRTHRILLDLGSGALGALQAHCSPAQIDAVVLTHLHPDHCLDVTGLYVHRCYDPDHFFTTGEPGGGRAPLPVWGPAGTERRLAAAYHTDPGLSPCAEQAHETDLTTVFAFHDITPGARFEVGPFAIESFLVDHPVEAYALRVTGPDGGVLTYSGDSDECEALVAAARDADVFLCEAAFQEDRDTVRGIHLTGLRAGRVATAAAARALVLTHIPPWTDTGTVRAEAAAEFAGPIGVAAPGGAWTIDPIPAAGRPTFEETR</sequence>
<organism evidence="2 3">
    <name type="scientific">Brevibacterium pityocampae</name>
    <dbReference type="NCBI Taxonomy" id="506594"/>
    <lineage>
        <taxon>Bacteria</taxon>
        <taxon>Bacillati</taxon>
        <taxon>Actinomycetota</taxon>
        <taxon>Actinomycetes</taxon>
        <taxon>Micrococcales</taxon>
        <taxon>Brevibacteriaceae</taxon>
        <taxon>Brevibacterium</taxon>
    </lineage>
</organism>
<dbReference type="RefSeq" id="WP_137319127.1">
    <property type="nucleotide sequence ID" value="NZ_BAABGL010000017.1"/>
</dbReference>
<feature type="domain" description="Metallo-beta-lactamase" evidence="1">
    <location>
        <begin position="33"/>
        <end position="241"/>
    </location>
</feature>
<keyword evidence="3" id="KW-1185">Reference proteome</keyword>
<evidence type="ECO:0000313" key="3">
    <source>
        <dbReference type="Proteomes" id="UP001500642"/>
    </source>
</evidence>
<reference evidence="3" key="1">
    <citation type="journal article" date="2019" name="Int. J. Syst. Evol. Microbiol.">
        <title>The Global Catalogue of Microorganisms (GCM) 10K type strain sequencing project: providing services to taxonomists for standard genome sequencing and annotation.</title>
        <authorList>
            <consortium name="The Broad Institute Genomics Platform"/>
            <consortium name="The Broad Institute Genome Sequencing Center for Infectious Disease"/>
            <person name="Wu L."/>
            <person name="Ma J."/>
        </authorList>
    </citation>
    <scope>NUCLEOTIDE SEQUENCE [LARGE SCALE GENOMIC DNA]</scope>
    <source>
        <strain evidence="3">JCM 17808</strain>
    </source>
</reference>
<dbReference type="Gene3D" id="3.60.15.10">
    <property type="entry name" value="Ribonuclease Z/Hydroxyacylglutathione hydrolase-like"/>
    <property type="match status" value="1"/>
</dbReference>
<protein>
    <submittedName>
        <fullName evidence="2">MBL fold metallo-hydrolase</fullName>
    </submittedName>
</protein>
<name>A0ABP8JM57_9MICO</name>
<dbReference type="PANTHER" id="PTHR46018">
    <property type="entry name" value="ZINC PHOSPHODIESTERASE ELAC PROTEIN 1"/>
    <property type="match status" value="1"/>
</dbReference>
<dbReference type="InterPro" id="IPR001279">
    <property type="entry name" value="Metallo-B-lactamas"/>
</dbReference>
<evidence type="ECO:0000259" key="1">
    <source>
        <dbReference type="Pfam" id="PF12706"/>
    </source>
</evidence>
<dbReference type="EMBL" id="BAABGL010000017">
    <property type="protein sequence ID" value="GAA4392958.1"/>
    <property type="molecule type" value="Genomic_DNA"/>
</dbReference>
<gene>
    <name evidence="2" type="ORF">GCM10023167_21520</name>
</gene>
<dbReference type="SUPFAM" id="SSF56281">
    <property type="entry name" value="Metallo-hydrolase/oxidoreductase"/>
    <property type="match status" value="1"/>
</dbReference>
<dbReference type="Proteomes" id="UP001500642">
    <property type="component" value="Unassembled WGS sequence"/>
</dbReference>
<comment type="caution">
    <text evidence="2">The sequence shown here is derived from an EMBL/GenBank/DDBJ whole genome shotgun (WGS) entry which is preliminary data.</text>
</comment>